<keyword evidence="1" id="KW-0472">Membrane</keyword>
<dbReference type="InterPro" id="IPR014245">
    <property type="entry name" value="Spore_III_AF"/>
</dbReference>
<dbReference type="RefSeq" id="WP_090775396.1">
    <property type="nucleotide sequence ID" value="NZ_FMYM01000005.1"/>
</dbReference>
<evidence type="ECO:0000313" key="2">
    <source>
        <dbReference type="EMBL" id="SDC04521.1"/>
    </source>
</evidence>
<dbReference type="OrthoDB" id="2375554at2"/>
<keyword evidence="1" id="KW-0812">Transmembrane</keyword>
<feature type="transmembrane region" description="Helical" evidence="1">
    <location>
        <begin position="33"/>
        <end position="54"/>
    </location>
</feature>
<organism evidence="2 3">
    <name type="scientific">Shouchella lonarensis</name>
    <dbReference type="NCBI Taxonomy" id="1464122"/>
    <lineage>
        <taxon>Bacteria</taxon>
        <taxon>Bacillati</taxon>
        <taxon>Bacillota</taxon>
        <taxon>Bacilli</taxon>
        <taxon>Bacillales</taxon>
        <taxon>Bacillaceae</taxon>
        <taxon>Shouchella</taxon>
    </lineage>
</organism>
<dbReference type="AlphaFoldDB" id="A0A1G6IDE7"/>
<dbReference type="Pfam" id="PF09581">
    <property type="entry name" value="Spore_III_AF"/>
    <property type="match status" value="1"/>
</dbReference>
<sequence length="213" mass="24421">MAFIKEWITAIILIIMLAAILEMMLPNTALKNYVKLVVSLMLLLLLLQPVLVLFQRDIEEWLPSFIDDTAEQQASVGEKINSQKKEIEQFYDAYTSEQVAVQLKEQVAQKLAETYQLEIDNVIIETEGEQEEWKRMVVTVGTVQTEDEPVNKSFVEPVKTVTIDVSSEKDVTVSEREKGLEDEEVKKFLAKEWDVPETFITLVQKDTALSSHR</sequence>
<dbReference type="EMBL" id="FMYM01000005">
    <property type="protein sequence ID" value="SDC04521.1"/>
    <property type="molecule type" value="Genomic_DNA"/>
</dbReference>
<feature type="transmembrane region" description="Helical" evidence="1">
    <location>
        <begin position="7"/>
        <end position="27"/>
    </location>
</feature>
<proteinExistence type="predicted"/>
<gene>
    <name evidence="2" type="ORF">SAMN05421737_10525</name>
</gene>
<dbReference type="STRING" id="1464122.SAMN05421737_10525"/>
<dbReference type="Proteomes" id="UP000242662">
    <property type="component" value="Unassembled WGS sequence"/>
</dbReference>
<keyword evidence="3" id="KW-1185">Reference proteome</keyword>
<evidence type="ECO:0000313" key="3">
    <source>
        <dbReference type="Proteomes" id="UP000242662"/>
    </source>
</evidence>
<dbReference type="NCBIfam" id="TIGR02896">
    <property type="entry name" value="spore_III_AF"/>
    <property type="match status" value="1"/>
</dbReference>
<reference evidence="3" key="1">
    <citation type="submission" date="2016-09" db="EMBL/GenBank/DDBJ databases">
        <authorList>
            <person name="Varghese N."/>
            <person name="Submissions S."/>
        </authorList>
    </citation>
    <scope>NUCLEOTIDE SEQUENCE [LARGE SCALE GENOMIC DNA]</scope>
    <source>
        <strain evidence="3">25nlg</strain>
    </source>
</reference>
<evidence type="ECO:0000256" key="1">
    <source>
        <dbReference type="SAM" id="Phobius"/>
    </source>
</evidence>
<protein>
    <submittedName>
        <fullName evidence="2">Stage III sporulation protein AF</fullName>
    </submittedName>
</protein>
<name>A0A1G6IDE7_9BACI</name>
<accession>A0A1G6IDE7</accession>
<keyword evidence="1" id="KW-1133">Transmembrane helix</keyword>